<evidence type="ECO:0000259" key="1">
    <source>
        <dbReference type="Pfam" id="PF10551"/>
    </source>
</evidence>
<dbReference type="Proteomes" id="UP001632038">
    <property type="component" value="Unassembled WGS sequence"/>
</dbReference>
<feature type="domain" description="MULE transposase" evidence="1">
    <location>
        <begin position="43"/>
        <end position="137"/>
    </location>
</feature>
<accession>A0ABD3CKN9</accession>
<evidence type="ECO:0000313" key="3">
    <source>
        <dbReference type="Proteomes" id="UP001632038"/>
    </source>
</evidence>
<dbReference type="PANTHER" id="PTHR31973:SF195">
    <property type="entry name" value="MUDR FAMILY TRANSPOSASE"/>
    <property type="match status" value="1"/>
</dbReference>
<reference evidence="3" key="1">
    <citation type="journal article" date="2024" name="IScience">
        <title>Strigolactones Initiate the Formation of Haustorium-like Structures in Castilleja.</title>
        <authorList>
            <person name="Buerger M."/>
            <person name="Peterson D."/>
            <person name="Chory J."/>
        </authorList>
    </citation>
    <scope>NUCLEOTIDE SEQUENCE [LARGE SCALE GENOMIC DNA]</scope>
</reference>
<organism evidence="2 3">
    <name type="scientific">Castilleja foliolosa</name>
    <dbReference type="NCBI Taxonomy" id="1961234"/>
    <lineage>
        <taxon>Eukaryota</taxon>
        <taxon>Viridiplantae</taxon>
        <taxon>Streptophyta</taxon>
        <taxon>Embryophyta</taxon>
        <taxon>Tracheophyta</taxon>
        <taxon>Spermatophyta</taxon>
        <taxon>Magnoliopsida</taxon>
        <taxon>eudicotyledons</taxon>
        <taxon>Gunneridae</taxon>
        <taxon>Pentapetalae</taxon>
        <taxon>asterids</taxon>
        <taxon>lamiids</taxon>
        <taxon>Lamiales</taxon>
        <taxon>Orobanchaceae</taxon>
        <taxon>Pedicularideae</taxon>
        <taxon>Castillejinae</taxon>
        <taxon>Castilleja</taxon>
    </lineage>
</organism>
<protein>
    <recommendedName>
        <fullName evidence="1">MULE transposase domain-containing protein</fullName>
    </recommendedName>
</protein>
<comment type="caution">
    <text evidence="2">The sequence shown here is derived from an EMBL/GenBank/DDBJ whole genome shotgun (WGS) entry which is preliminary data.</text>
</comment>
<dbReference type="EMBL" id="JAVIJP010000033">
    <property type="protein sequence ID" value="KAL3629844.1"/>
    <property type="molecule type" value="Genomic_DNA"/>
</dbReference>
<evidence type="ECO:0000313" key="2">
    <source>
        <dbReference type="EMBL" id="KAL3629844.1"/>
    </source>
</evidence>
<sequence>MLEQTIPDSVTALKTNLANDKFESAFYALGPAIRGYRDYGRHVIVVDGTFLTGKYRGIVFVAVTQDSNKQVYPLAVGVGHVENEDTWTWFLRQLENAYGSPDDLLIVSDGAKSIQNAIKTVFPSAKHGLCIVHMIRNMRSAGETVVQLFKDAAYAFDLDECYAKLALLQQAAPNTYTHIMNIGIKRWSRSYCPVSRYHYTSTETAI</sequence>
<keyword evidence="3" id="KW-1185">Reference proteome</keyword>
<gene>
    <name evidence="2" type="ORF">CASFOL_026156</name>
</gene>
<dbReference type="InterPro" id="IPR018289">
    <property type="entry name" value="MULE_transposase_dom"/>
</dbReference>
<proteinExistence type="predicted"/>
<dbReference type="PANTHER" id="PTHR31973">
    <property type="entry name" value="POLYPROTEIN, PUTATIVE-RELATED"/>
    <property type="match status" value="1"/>
</dbReference>
<dbReference type="AlphaFoldDB" id="A0ABD3CKN9"/>
<dbReference type="Pfam" id="PF10551">
    <property type="entry name" value="MULE"/>
    <property type="match status" value="1"/>
</dbReference>
<name>A0ABD3CKN9_9LAMI</name>